<protein>
    <submittedName>
        <fullName evidence="2">Antibiotic biosynthesis monooxygenase</fullName>
    </submittedName>
</protein>
<dbReference type="SUPFAM" id="SSF54909">
    <property type="entry name" value="Dimeric alpha+beta barrel"/>
    <property type="match status" value="1"/>
</dbReference>
<reference evidence="2 3" key="1">
    <citation type="submission" date="2020-12" db="EMBL/GenBank/DDBJ databases">
        <title>Olleya sediminilitoris sp. nov., isolated from a tidal flat.</title>
        <authorList>
            <person name="Park S."/>
            <person name="Yoon J.-H."/>
        </authorList>
    </citation>
    <scope>NUCLEOTIDE SEQUENCE [LARGE SCALE GENOMIC DNA]</scope>
    <source>
        <strain evidence="2 3">YSTF-M6</strain>
    </source>
</reference>
<dbReference type="Proteomes" id="UP000605013">
    <property type="component" value="Unassembled WGS sequence"/>
</dbReference>
<dbReference type="RefSeq" id="WP_028290991.1">
    <property type="nucleotide sequence ID" value="NZ_JAEMEF010000002.1"/>
</dbReference>
<dbReference type="InterPro" id="IPR007138">
    <property type="entry name" value="ABM_dom"/>
</dbReference>
<evidence type="ECO:0000313" key="2">
    <source>
        <dbReference type="EMBL" id="MBL7558704.1"/>
    </source>
</evidence>
<keyword evidence="3" id="KW-1185">Reference proteome</keyword>
<sequence>MFVRIVKLSFAEENIETFLANFETIKHKIRGFEGNQLLELYQDKHNSNVFFTYSYWTKESDLENYRNSELFKGIWAKTKPLFNAKPEAWSVDKLASLK</sequence>
<accession>A0ABS1WHU6</accession>
<keyword evidence="2" id="KW-0503">Monooxygenase</keyword>
<dbReference type="PROSITE" id="PS51725">
    <property type="entry name" value="ABM"/>
    <property type="match status" value="1"/>
</dbReference>
<dbReference type="EMBL" id="JAEMEF010000002">
    <property type="protein sequence ID" value="MBL7558704.1"/>
    <property type="molecule type" value="Genomic_DNA"/>
</dbReference>
<gene>
    <name evidence="2" type="ORF">JAO71_02720</name>
</gene>
<dbReference type="InterPro" id="IPR011008">
    <property type="entry name" value="Dimeric_a/b-barrel"/>
</dbReference>
<keyword evidence="2" id="KW-0560">Oxidoreductase</keyword>
<comment type="caution">
    <text evidence="2">The sequence shown here is derived from an EMBL/GenBank/DDBJ whole genome shotgun (WGS) entry which is preliminary data.</text>
</comment>
<dbReference type="GO" id="GO:0004497">
    <property type="term" value="F:monooxygenase activity"/>
    <property type="evidence" value="ECO:0007669"/>
    <property type="project" value="UniProtKB-KW"/>
</dbReference>
<name>A0ABS1WHU6_9FLAO</name>
<evidence type="ECO:0000313" key="3">
    <source>
        <dbReference type="Proteomes" id="UP000605013"/>
    </source>
</evidence>
<feature type="domain" description="ABM" evidence="1">
    <location>
        <begin position="2"/>
        <end position="91"/>
    </location>
</feature>
<organism evidence="2 3">
    <name type="scientific">Olleya sediminilitoris</name>
    <dbReference type="NCBI Taxonomy" id="2795739"/>
    <lineage>
        <taxon>Bacteria</taxon>
        <taxon>Pseudomonadati</taxon>
        <taxon>Bacteroidota</taxon>
        <taxon>Flavobacteriia</taxon>
        <taxon>Flavobacteriales</taxon>
        <taxon>Flavobacteriaceae</taxon>
    </lineage>
</organism>
<evidence type="ECO:0000259" key="1">
    <source>
        <dbReference type="PROSITE" id="PS51725"/>
    </source>
</evidence>
<dbReference type="Gene3D" id="3.30.70.100">
    <property type="match status" value="1"/>
</dbReference>
<dbReference type="Pfam" id="PF03992">
    <property type="entry name" value="ABM"/>
    <property type="match status" value="1"/>
</dbReference>
<proteinExistence type="predicted"/>